<dbReference type="Proteomes" id="UP001314169">
    <property type="component" value="Chromosome 6"/>
</dbReference>
<evidence type="ECO:0000256" key="11">
    <source>
        <dbReference type="ARBA" id="ARBA00023180"/>
    </source>
</evidence>
<evidence type="ECO:0000256" key="14">
    <source>
        <dbReference type="SAM" id="Phobius"/>
    </source>
</evidence>
<comment type="subcellular location">
    <subcellularLocation>
        <location evidence="1">Cell membrane</location>
        <topology evidence="1">Single-pass type I membrane protein</topology>
    </subcellularLocation>
</comment>
<sequence length="225" mass="25148">MRKARFWGLLWTSFILELQGAPTSESKRTLTEGTHLLEKCPVSVNKYLHYRKAWQRLGDGGEIQTLVNTELTSGMNSRVQMGRYLLDDMPCEGIMYVHMSDLRLEDSGLYRCVIYQPPKAPIPLHQPIRLVVIKDPASHIDSIKNLVRSSTLPPVNTTTRARTRTSTRPVTQPMSTASLGVNPTHKTDTPRISTTSIITIVVCGILSKSLVFTLLLIATQRSFGS</sequence>
<dbReference type="SUPFAM" id="SSF48726">
    <property type="entry name" value="Immunoglobulin"/>
    <property type="match status" value="1"/>
</dbReference>
<evidence type="ECO:0000256" key="5">
    <source>
        <dbReference type="ARBA" id="ARBA00022859"/>
    </source>
</evidence>
<proteinExistence type="predicted"/>
<evidence type="ECO:0000256" key="13">
    <source>
        <dbReference type="SAM" id="MobiDB-lite"/>
    </source>
</evidence>
<keyword evidence="10" id="KW-0675">Receptor</keyword>
<evidence type="ECO:0000313" key="18">
    <source>
        <dbReference type="Proteomes" id="UP001314169"/>
    </source>
</evidence>
<evidence type="ECO:0000256" key="6">
    <source>
        <dbReference type="ARBA" id="ARBA00022989"/>
    </source>
</evidence>
<evidence type="ECO:0000256" key="3">
    <source>
        <dbReference type="ARBA" id="ARBA00022692"/>
    </source>
</evidence>
<dbReference type="InterPro" id="IPR013783">
    <property type="entry name" value="Ig-like_fold"/>
</dbReference>
<dbReference type="InterPro" id="IPR013106">
    <property type="entry name" value="Ig_V-set"/>
</dbReference>
<feature type="compositionally biased region" description="Polar residues" evidence="13">
    <location>
        <begin position="172"/>
        <end position="181"/>
    </location>
</feature>
<dbReference type="Gene3D" id="2.60.40.10">
    <property type="entry name" value="Immunoglobulins"/>
    <property type="match status" value="1"/>
</dbReference>
<evidence type="ECO:0000256" key="8">
    <source>
        <dbReference type="ARBA" id="ARBA00023136"/>
    </source>
</evidence>
<keyword evidence="12" id="KW-0393">Immunoglobulin domain</keyword>
<feature type="domain" description="Immunoglobulin V-set" evidence="16">
    <location>
        <begin position="25"/>
        <end position="119"/>
    </location>
</feature>
<evidence type="ECO:0000259" key="16">
    <source>
        <dbReference type="Pfam" id="PF07686"/>
    </source>
</evidence>
<evidence type="ECO:0000256" key="7">
    <source>
        <dbReference type="ARBA" id="ARBA00023130"/>
    </source>
</evidence>
<dbReference type="EMBL" id="OY882863">
    <property type="protein sequence ID" value="CAK6447006.1"/>
    <property type="molecule type" value="Genomic_DNA"/>
</dbReference>
<evidence type="ECO:0000256" key="2">
    <source>
        <dbReference type="ARBA" id="ARBA00022475"/>
    </source>
</evidence>
<keyword evidence="7" id="KW-1064">Adaptive immunity</keyword>
<evidence type="ECO:0000313" key="17">
    <source>
        <dbReference type="EMBL" id="CAK6447006.1"/>
    </source>
</evidence>
<feature type="compositionally biased region" description="Low complexity" evidence="13">
    <location>
        <begin position="157"/>
        <end position="171"/>
    </location>
</feature>
<keyword evidence="5" id="KW-0391">Immunity</keyword>
<feature type="chain" id="PRO_5046100829" description="Immunoglobulin V-set domain-containing protein" evidence="15">
    <location>
        <begin position="21"/>
        <end position="225"/>
    </location>
</feature>
<keyword evidence="8 14" id="KW-0472">Membrane</keyword>
<gene>
    <name evidence="17" type="ORF">MPIPNATIZW_LOCUS15312</name>
</gene>
<name>A0ABP0A910_PIPNA</name>
<dbReference type="InterPro" id="IPR036179">
    <property type="entry name" value="Ig-like_dom_sf"/>
</dbReference>
<reference evidence="17" key="1">
    <citation type="submission" date="2023-12" db="EMBL/GenBank/DDBJ databases">
        <authorList>
            <person name="Brown T."/>
        </authorList>
    </citation>
    <scope>NUCLEOTIDE SEQUENCE</scope>
</reference>
<feature type="signal peptide" evidence="15">
    <location>
        <begin position="1"/>
        <end position="20"/>
    </location>
</feature>
<dbReference type="PANTHER" id="PTHR19357:SF0">
    <property type="entry name" value="TRIGGERING RECEPTOR EXPRESSED ON MYELOID CELLS 1"/>
    <property type="match status" value="1"/>
</dbReference>
<accession>A0ABP0A910</accession>
<keyword evidence="4 15" id="KW-0732">Signal</keyword>
<evidence type="ECO:0000256" key="15">
    <source>
        <dbReference type="SAM" id="SignalP"/>
    </source>
</evidence>
<evidence type="ECO:0000256" key="9">
    <source>
        <dbReference type="ARBA" id="ARBA00023157"/>
    </source>
</evidence>
<keyword evidence="2" id="KW-1003">Cell membrane</keyword>
<keyword evidence="3 14" id="KW-0812">Transmembrane</keyword>
<evidence type="ECO:0000256" key="1">
    <source>
        <dbReference type="ARBA" id="ARBA00004251"/>
    </source>
</evidence>
<keyword evidence="18" id="KW-1185">Reference proteome</keyword>
<keyword evidence="11" id="KW-0325">Glycoprotein</keyword>
<evidence type="ECO:0000256" key="10">
    <source>
        <dbReference type="ARBA" id="ARBA00023170"/>
    </source>
</evidence>
<keyword evidence="9" id="KW-1015">Disulfide bond</keyword>
<evidence type="ECO:0000256" key="12">
    <source>
        <dbReference type="ARBA" id="ARBA00023319"/>
    </source>
</evidence>
<dbReference type="Pfam" id="PF07686">
    <property type="entry name" value="V-set"/>
    <property type="match status" value="1"/>
</dbReference>
<feature type="transmembrane region" description="Helical" evidence="14">
    <location>
        <begin position="197"/>
        <end position="218"/>
    </location>
</feature>
<organism evidence="17 18">
    <name type="scientific">Pipistrellus nathusii</name>
    <name type="common">Nathusius' pipistrelle</name>
    <dbReference type="NCBI Taxonomy" id="59473"/>
    <lineage>
        <taxon>Eukaryota</taxon>
        <taxon>Metazoa</taxon>
        <taxon>Chordata</taxon>
        <taxon>Craniata</taxon>
        <taxon>Vertebrata</taxon>
        <taxon>Euteleostomi</taxon>
        <taxon>Mammalia</taxon>
        <taxon>Eutheria</taxon>
        <taxon>Laurasiatheria</taxon>
        <taxon>Chiroptera</taxon>
        <taxon>Yangochiroptera</taxon>
        <taxon>Vespertilionidae</taxon>
        <taxon>Pipistrellus</taxon>
    </lineage>
</organism>
<dbReference type="PANTHER" id="PTHR19357">
    <property type="entry name" value="TRIGGERING RECEPTOR EXPRESSED ON MYELOID CELLS 1"/>
    <property type="match status" value="1"/>
</dbReference>
<protein>
    <recommendedName>
        <fullName evidence="16">Immunoglobulin V-set domain-containing protein</fullName>
    </recommendedName>
</protein>
<keyword evidence="6 14" id="KW-1133">Transmembrane helix</keyword>
<feature type="region of interest" description="Disordered" evidence="13">
    <location>
        <begin position="151"/>
        <end position="187"/>
    </location>
</feature>
<evidence type="ECO:0000256" key="4">
    <source>
        <dbReference type="ARBA" id="ARBA00022729"/>
    </source>
</evidence>